<gene>
    <name evidence="2" type="ordered locus">P9211_07671</name>
</gene>
<dbReference type="Pfam" id="PF08757">
    <property type="entry name" value="CotH"/>
    <property type="match status" value="1"/>
</dbReference>
<dbReference type="InterPro" id="IPR012334">
    <property type="entry name" value="Pectin_lyas_fold"/>
</dbReference>
<organism evidence="2 3">
    <name type="scientific">Prochlorococcus marinus (strain MIT 9211)</name>
    <dbReference type="NCBI Taxonomy" id="93059"/>
    <lineage>
        <taxon>Bacteria</taxon>
        <taxon>Bacillati</taxon>
        <taxon>Cyanobacteriota</taxon>
        <taxon>Cyanophyceae</taxon>
        <taxon>Synechococcales</taxon>
        <taxon>Prochlorococcaceae</taxon>
        <taxon>Prochlorococcus</taxon>
    </lineage>
</organism>
<dbReference type="InterPro" id="IPR011050">
    <property type="entry name" value="Pectin_lyase_fold/virulence"/>
</dbReference>
<dbReference type="Proteomes" id="UP000000788">
    <property type="component" value="Chromosome"/>
</dbReference>
<dbReference type="RefSeq" id="WP_012195320.1">
    <property type="nucleotide sequence ID" value="NC_009976.1"/>
</dbReference>
<name>A9BA36_PROM4</name>
<dbReference type="eggNOG" id="ENOG502Z951">
    <property type="taxonomic scope" value="Bacteria"/>
</dbReference>
<protein>
    <recommendedName>
        <fullName evidence="4">Right handed beta helix domain-containing protein</fullName>
    </recommendedName>
</protein>
<dbReference type="KEGG" id="pmj:P9211_07671"/>
<dbReference type="AlphaFoldDB" id="A9BA36"/>
<dbReference type="OrthoDB" id="6198791at2"/>
<keyword evidence="1" id="KW-1133">Transmembrane helix</keyword>
<feature type="transmembrane region" description="Helical" evidence="1">
    <location>
        <begin position="29"/>
        <end position="49"/>
    </location>
</feature>
<dbReference type="Gene3D" id="2.160.20.10">
    <property type="entry name" value="Single-stranded right-handed beta-helix, Pectin lyase-like"/>
    <property type="match status" value="1"/>
</dbReference>
<dbReference type="STRING" id="93059.P9211_07671"/>
<dbReference type="SUPFAM" id="SSF51126">
    <property type="entry name" value="Pectin lyase-like"/>
    <property type="match status" value="1"/>
</dbReference>
<proteinExistence type="predicted"/>
<accession>A9BA36</accession>
<evidence type="ECO:0000313" key="2">
    <source>
        <dbReference type="EMBL" id="ABX08698.1"/>
    </source>
</evidence>
<keyword evidence="1" id="KW-0812">Transmembrane</keyword>
<dbReference type="HOGENOM" id="CLU_311663_0_0_3"/>
<reference evidence="2 3" key="1">
    <citation type="journal article" date="2007" name="PLoS Genet.">
        <title>Patterns and implications of gene gain and loss in the evolution of Prochlorococcus.</title>
        <authorList>
            <person name="Kettler G.C."/>
            <person name="Martiny A.C."/>
            <person name="Huang K."/>
            <person name="Zucker J."/>
            <person name="Coleman M.L."/>
            <person name="Rodrigue S."/>
            <person name="Chen F."/>
            <person name="Lapidus A."/>
            <person name="Ferriera S."/>
            <person name="Johnson J."/>
            <person name="Steglich C."/>
            <person name="Church G.M."/>
            <person name="Richardson P."/>
            <person name="Chisholm S.W."/>
        </authorList>
    </citation>
    <scope>NUCLEOTIDE SEQUENCE [LARGE SCALE GENOMIC DNA]</scope>
    <source>
        <strain evidence="3">MIT 9211</strain>
    </source>
</reference>
<sequence length="872" mass="100040">MKVKYLSSKNILAKYSLYLKSKLNRNRKLLYFLSIPLLSPIFIFGTTNISTSCKELEFSPLACLKSIYTYRKAEVLELDIKFLDYKKLEFKRNNALEKGVLQTEEGDYVDAIIKYDDKDYNVRIRLKGDRVDHFDGKKWSFRVKVRDGKRLFGMKKFSLQTPNTRRYINEWTYHKLLKDEGVPSLRYKFVSLRLNGEDYGVYSIEEHFDKILIENNRFKEGPIISMSEAIFWENKLRYKDLESKYPLYKGEGASAYSAYDDSQYRSEPIAFQENYILKDQLLSNQFKKGSQLLEGFLKGYLTTSEAFDIETLAAYLALSDLANGHHGDHWINLRFYYNPISSKLLPVGFDSIPDNKSISKLLIERNQTLDFFMDPELVKKYIYYLDKVSSPDYLYDFLLKNNNEYQFNLKLLRYSFPFDRRVKDFTELLKLNSEIIRKKLNPTTPLNSYLQRIDEKEVVISIGNKQRLPLEILGIDYLGSNPYVLSNPYLIAGKEYESYVKYNQLTIPSIEKIPDFKNLDYNKLRVKYRLLGANQSNFIKLKPYNRFEDDKSLTDIMRRSSNIEDFNFLSIDNSAKRITIKPGSWVLSKPMIIPKGFTFAAKPGVNLILKDKATIISRSPILFLGNSTNPINISAESEGQGIFILEANQMSKVQFVNFTRLSSPQDEHWGLTGAITFYKSPVSIKSCLLSDFQAEDALNIVKSQFTIEDTQFINSKSDSLDVDFSNGIIENTYVLTSGNDGLDFSGSTVTLKSIFIDRAGDKAISIGEESNITGNNVLIKNSAIGFASKDKSIAKLESVDISNSDLGFAVFQKKPEYGPGSISISKASFIDVDKLFLLEPKSILVINGTNYEYNANNVESLLYGEQYGKKSQ</sequence>
<evidence type="ECO:0000256" key="1">
    <source>
        <dbReference type="SAM" id="Phobius"/>
    </source>
</evidence>
<keyword evidence="1" id="KW-0472">Membrane</keyword>
<evidence type="ECO:0008006" key="4">
    <source>
        <dbReference type="Google" id="ProtNLM"/>
    </source>
</evidence>
<dbReference type="EMBL" id="CP000878">
    <property type="protein sequence ID" value="ABX08698.1"/>
    <property type="molecule type" value="Genomic_DNA"/>
</dbReference>
<keyword evidence="3" id="KW-1185">Reference proteome</keyword>
<evidence type="ECO:0000313" key="3">
    <source>
        <dbReference type="Proteomes" id="UP000000788"/>
    </source>
</evidence>
<dbReference type="InterPro" id="IPR014867">
    <property type="entry name" value="Spore_coat_CotH_CotH2/3/7"/>
</dbReference>